<accession>A0AAJ0DA41</accession>
<dbReference type="Gene3D" id="1.10.10.60">
    <property type="entry name" value="Homeodomain-like"/>
    <property type="match status" value="1"/>
</dbReference>
<evidence type="ECO:0000313" key="4">
    <source>
        <dbReference type="Proteomes" id="UP001271007"/>
    </source>
</evidence>
<evidence type="ECO:0000259" key="2">
    <source>
        <dbReference type="Pfam" id="PF04218"/>
    </source>
</evidence>
<proteinExistence type="predicted"/>
<protein>
    <recommendedName>
        <fullName evidence="2">HTH psq-type domain-containing protein</fullName>
    </recommendedName>
</protein>
<reference evidence="3" key="1">
    <citation type="submission" date="2023-04" db="EMBL/GenBank/DDBJ databases">
        <title>Black Yeasts Isolated from many extreme environments.</title>
        <authorList>
            <person name="Coleine C."/>
            <person name="Stajich J.E."/>
            <person name="Selbmann L."/>
        </authorList>
    </citation>
    <scope>NUCLEOTIDE SEQUENCE</scope>
    <source>
        <strain evidence="3">CCFEE 5312</strain>
    </source>
</reference>
<dbReference type="InterPro" id="IPR007889">
    <property type="entry name" value="HTH_Psq"/>
</dbReference>
<organism evidence="3 4">
    <name type="scientific">Extremus antarcticus</name>
    <dbReference type="NCBI Taxonomy" id="702011"/>
    <lineage>
        <taxon>Eukaryota</taxon>
        <taxon>Fungi</taxon>
        <taxon>Dikarya</taxon>
        <taxon>Ascomycota</taxon>
        <taxon>Pezizomycotina</taxon>
        <taxon>Dothideomycetes</taxon>
        <taxon>Dothideomycetidae</taxon>
        <taxon>Mycosphaerellales</taxon>
        <taxon>Extremaceae</taxon>
        <taxon>Extremus</taxon>
    </lineage>
</organism>
<name>A0AAJ0DA41_9PEZI</name>
<keyword evidence="4" id="KW-1185">Reference proteome</keyword>
<evidence type="ECO:0000256" key="1">
    <source>
        <dbReference type="SAM" id="MobiDB-lite"/>
    </source>
</evidence>
<dbReference type="InterPro" id="IPR009057">
    <property type="entry name" value="Homeodomain-like_sf"/>
</dbReference>
<dbReference type="AlphaFoldDB" id="A0AAJ0DA41"/>
<dbReference type="GO" id="GO:0003677">
    <property type="term" value="F:DNA binding"/>
    <property type="evidence" value="ECO:0007669"/>
    <property type="project" value="InterPro"/>
</dbReference>
<comment type="caution">
    <text evidence="3">The sequence shown here is derived from an EMBL/GenBank/DDBJ whole genome shotgun (WGS) entry which is preliminary data.</text>
</comment>
<dbReference type="EMBL" id="JAWDJX010000115">
    <property type="protein sequence ID" value="KAK3046093.1"/>
    <property type="molecule type" value="Genomic_DNA"/>
</dbReference>
<feature type="region of interest" description="Disordered" evidence="1">
    <location>
        <begin position="214"/>
        <end position="272"/>
    </location>
</feature>
<feature type="domain" description="HTH psq-type" evidence="2">
    <location>
        <begin position="117"/>
        <end position="166"/>
    </location>
</feature>
<evidence type="ECO:0000313" key="3">
    <source>
        <dbReference type="EMBL" id="KAK3046093.1"/>
    </source>
</evidence>
<sequence>MATNDEDWFHYETSLGTYWDSTPHIDPHSTHSTTVQDYSGFSYSHERNSASSSANGQQPMAQILQTVVMPPWPSMLRCQSSADQAAVLQSSQPIQTTSIGQAQIPFSATSTPSAPTPRKILTDFDRKRICQYAEDHPNSKQTEIGAVFDIERSTVSKILRQKDKYLVDSGESPAKRAKMGKSDLDSALPVRAIAEENEAKELTDDGISTAADVLHIPKGTPPRSSVEQQEIHSARSQDGLTFDSSESPLPSCDMSYDIDSVAGLRSDPRVNA</sequence>
<dbReference type="Pfam" id="PF04218">
    <property type="entry name" value="CENP-B_N"/>
    <property type="match status" value="1"/>
</dbReference>
<dbReference type="SUPFAM" id="SSF46689">
    <property type="entry name" value="Homeodomain-like"/>
    <property type="match status" value="1"/>
</dbReference>
<feature type="compositionally biased region" description="Polar residues" evidence="1">
    <location>
        <begin position="236"/>
        <end position="248"/>
    </location>
</feature>
<dbReference type="Proteomes" id="UP001271007">
    <property type="component" value="Unassembled WGS sequence"/>
</dbReference>
<gene>
    <name evidence="3" type="ORF">LTR09_012386</name>
</gene>